<keyword evidence="1" id="KW-0418">Kinase</keyword>
<dbReference type="GO" id="GO:0016301">
    <property type="term" value="F:kinase activity"/>
    <property type="evidence" value="ECO:0007669"/>
    <property type="project" value="UniProtKB-KW"/>
</dbReference>
<evidence type="ECO:0000313" key="1">
    <source>
        <dbReference type="EMBL" id="BAG54372.1"/>
    </source>
</evidence>
<proteinExistence type="evidence at transcript level"/>
<keyword evidence="1" id="KW-0808">Transferase</keyword>
<name>B3KX60_HUMAN</name>
<dbReference type="EMBL" id="AK126777">
    <property type="protein sequence ID" value="BAG54372.1"/>
    <property type="molecule type" value="mRNA"/>
</dbReference>
<organism evidence="1">
    <name type="scientific">Homo sapiens</name>
    <name type="common">Human</name>
    <dbReference type="NCBI Taxonomy" id="9606"/>
    <lineage>
        <taxon>Eukaryota</taxon>
        <taxon>Metazoa</taxon>
        <taxon>Chordata</taxon>
        <taxon>Craniata</taxon>
        <taxon>Vertebrata</taxon>
        <taxon>Euteleostomi</taxon>
        <taxon>Mammalia</taxon>
        <taxon>Eutheria</taxon>
        <taxon>Euarchontoglires</taxon>
        <taxon>Primates</taxon>
        <taxon>Haplorrhini</taxon>
        <taxon>Catarrhini</taxon>
        <taxon>Hominidae</taxon>
        <taxon>Homo</taxon>
    </lineage>
</organism>
<dbReference type="AlphaFoldDB" id="B3KX60"/>
<protein>
    <submittedName>
        <fullName evidence="1">cDNA FLJ44825 fis, clone BRACE3046609, highly similar to Homo sapiens inhibitor of Bruton agammaglobulinemia tyrosine kinase (IBTK), mRNA</fullName>
    </submittedName>
</protein>
<sequence length="304" mass="33592">MQEWVVLEIYSPLISQQDFIQIRLREDLKPWEKSPILKISAPQPIPSNRIDTTSSASWVAGSFSPVSPPVVDLRTIMEIEESRQKCGATPKSHLGKTVSHGVKLSQKQRKMIALTTKENNSGMNSMETVLFTPSKAPKPVNAWASSLHSVSSKSFRDFLLEEKKSVTSHSSGDHVKKVSFKGIENSQAPKIVRCSTHGTPGPEGNHISDLPLLDSPNPWLSSSVTAPSMVAPVTFASIVEEELQQEAALIRSREKPLALIQIEEHAIQDLLVFYEAFGNPEEFVIVERTPQGPLAVPMWNKHGC</sequence>
<reference evidence="1" key="1">
    <citation type="submission" date="2003-07" db="EMBL/GenBank/DDBJ databases">
        <title>NEDO human cDNA sequencing project.</title>
        <authorList>
            <person name="Oshima A."/>
            <person name="Takahashi-Fujii A."/>
            <person name="Tanase T."/>
            <person name="Imose N."/>
            <person name="Takeuchi K."/>
            <person name="Arita M."/>
            <person name="Musashino K."/>
            <person name="Yuuki H."/>
            <person name="Hara H."/>
            <person name="Sugiyama T."/>
            <person name="Irie R."/>
            <person name="Otsuki T."/>
            <person name="Sato H."/>
            <person name="Wakamatsu A."/>
            <person name="Ishii S."/>
            <person name="Yamamoto J."/>
            <person name="Isono Y."/>
            <person name="Kawai-Hio Y."/>
            <person name="Saito K."/>
            <person name="Nishikawa T."/>
            <person name="Kimura K."/>
            <person name="Yamashita H."/>
            <person name="Matsuo K."/>
            <person name="Nakamura Y."/>
            <person name="Sekine M."/>
            <person name="Kikuchi H."/>
            <person name="Kanda K."/>
            <person name="Wagatsuma M."/>
            <person name="Murakawa K."/>
            <person name="Kanehori K."/>
            <person name="Sugiyama A."/>
            <person name="Kawakami B."/>
            <person name="Suzuki Y."/>
            <person name="Sugano S."/>
            <person name="Nagahari K."/>
            <person name="Masuho Y."/>
            <person name="Nagai K."/>
            <person name="Isogai T."/>
        </authorList>
    </citation>
    <scope>NUCLEOTIDE SEQUENCE</scope>
    <source>
        <tissue evidence="1">Cerebellum</tissue>
    </source>
</reference>
<accession>B3KX60</accession>
<dbReference type="PeptideAtlas" id="B3KX60"/>